<proteinExistence type="predicted"/>
<dbReference type="PANTHER" id="PTHR47163:SF2">
    <property type="entry name" value="SI:DKEY-17M8.2"/>
    <property type="match status" value="1"/>
</dbReference>
<gene>
    <name evidence="1" type="ORF">RN001_001904</name>
</gene>
<dbReference type="PANTHER" id="PTHR47163">
    <property type="entry name" value="DDE_TNP_IS1595 DOMAIN-CONTAINING PROTEIN"/>
    <property type="match status" value="1"/>
</dbReference>
<dbReference type="AlphaFoldDB" id="A0AAN7QN54"/>
<dbReference type="InterPro" id="IPR053164">
    <property type="entry name" value="IS1016-like_transposase"/>
</dbReference>
<evidence type="ECO:0000313" key="1">
    <source>
        <dbReference type="EMBL" id="KAK4885633.1"/>
    </source>
</evidence>
<name>A0AAN7QN54_9COLE</name>
<keyword evidence="2" id="KW-1185">Reference proteome</keyword>
<sequence>MDRLLNRVNVSMYDFGLYFGYRDTPEEKEEANRRGIELFQHLQVLPDRHTPKICPVCEVEMGTSSDRTRMLGWRYRCSIPPHHKREATVNTFLERVRLREVGAHTVLMGMYLWVTGVNLSTMISELEIATDTAVAWYSYCRDVANKVAWHELGRIGGPEDVVEIDETHLFKRKYNIGRMNMWRQYWLFGGISRTTKRRFAYNQLGEVFAAHLTVNHSQHFVNPPQDEDPIWIAIGRLSEECVDKTWIGPPPQAGVVPFRIHTNTCERSWRELKKTLQSCNSVDLAENYIGEWMYRKNILDNIQGRTAKFLRFMEDVRRAYPGIGRNPMMADLANCNCHICVD</sequence>
<reference evidence="2" key="1">
    <citation type="submission" date="2023-01" db="EMBL/GenBank/DDBJ databases">
        <title>Key to firefly adult light organ development and bioluminescence: homeobox transcription factors regulate luciferase expression and transportation to peroxisome.</title>
        <authorList>
            <person name="Fu X."/>
        </authorList>
    </citation>
    <scope>NUCLEOTIDE SEQUENCE [LARGE SCALE GENOMIC DNA]</scope>
</reference>
<protein>
    <recommendedName>
        <fullName evidence="3">Transposase</fullName>
    </recommendedName>
</protein>
<comment type="caution">
    <text evidence="1">The sequence shown here is derived from an EMBL/GenBank/DDBJ whole genome shotgun (WGS) entry which is preliminary data.</text>
</comment>
<organism evidence="1 2">
    <name type="scientific">Aquatica leii</name>
    <dbReference type="NCBI Taxonomy" id="1421715"/>
    <lineage>
        <taxon>Eukaryota</taxon>
        <taxon>Metazoa</taxon>
        <taxon>Ecdysozoa</taxon>
        <taxon>Arthropoda</taxon>
        <taxon>Hexapoda</taxon>
        <taxon>Insecta</taxon>
        <taxon>Pterygota</taxon>
        <taxon>Neoptera</taxon>
        <taxon>Endopterygota</taxon>
        <taxon>Coleoptera</taxon>
        <taxon>Polyphaga</taxon>
        <taxon>Elateriformia</taxon>
        <taxon>Elateroidea</taxon>
        <taxon>Lampyridae</taxon>
        <taxon>Luciolinae</taxon>
        <taxon>Aquatica</taxon>
    </lineage>
</organism>
<dbReference type="EMBL" id="JARPUR010000001">
    <property type="protein sequence ID" value="KAK4885633.1"/>
    <property type="molecule type" value="Genomic_DNA"/>
</dbReference>
<evidence type="ECO:0000313" key="2">
    <source>
        <dbReference type="Proteomes" id="UP001353858"/>
    </source>
</evidence>
<accession>A0AAN7QN54</accession>
<dbReference type="Proteomes" id="UP001353858">
    <property type="component" value="Unassembled WGS sequence"/>
</dbReference>
<evidence type="ECO:0008006" key="3">
    <source>
        <dbReference type="Google" id="ProtNLM"/>
    </source>
</evidence>